<dbReference type="SMART" id="SM00360">
    <property type="entry name" value="RRM"/>
    <property type="match status" value="2"/>
</dbReference>
<dbReference type="PANTHER" id="PTHR23189">
    <property type="entry name" value="RNA RECOGNITION MOTIF-CONTAINING"/>
    <property type="match status" value="1"/>
</dbReference>
<keyword evidence="4" id="KW-0175">Coiled coil</keyword>
<name>A0AAV2SM74_MEGNR</name>
<dbReference type="Pfam" id="PF08075">
    <property type="entry name" value="NOPS"/>
    <property type="match status" value="1"/>
</dbReference>
<gene>
    <name evidence="7" type="ORF">MNOR_LOCUS38053</name>
</gene>
<feature type="domain" description="RRM" evidence="6">
    <location>
        <begin position="91"/>
        <end position="163"/>
    </location>
</feature>
<feature type="domain" description="RRM" evidence="6">
    <location>
        <begin position="165"/>
        <end position="246"/>
    </location>
</feature>
<protein>
    <recommendedName>
        <fullName evidence="6">RRM domain-containing protein</fullName>
    </recommendedName>
</protein>
<feature type="region of interest" description="Disordered" evidence="5">
    <location>
        <begin position="405"/>
        <end position="527"/>
    </location>
</feature>
<feature type="compositionally biased region" description="Low complexity" evidence="5">
    <location>
        <begin position="417"/>
        <end position="440"/>
    </location>
</feature>
<proteinExistence type="predicted"/>
<feature type="compositionally biased region" description="Polar residues" evidence="5">
    <location>
        <begin position="499"/>
        <end position="520"/>
    </location>
</feature>
<evidence type="ECO:0000259" key="6">
    <source>
        <dbReference type="PROSITE" id="PS50102"/>
    </source>
</evidence>
<feature type="coiled-coil region" evidence="4">
    <location>
        <begin position="363"/>
        <end position="405"/>
    </location>
</feature>
<keyword evidence="2 3" id="KW-0694">RNA-binding</keyword>
<dbReference type="CDD" id="cd12945">
    <property type="entry name" value="NOPS_NONA_like"/>
    <property type="match status" value="1"/>
</dbReference>
<evidence type="ECO:0000256" key="4">
    <source>
        <dbReference type="SAM" id="Coils"/>
    </source>
</evidence>
<keyword evidence="8" id="KW-1185">Reference proteome</keyword>
<dbReference type="Gene3D" id="3.30.70.330">
    <property type="match status" value="2"/>
</dbReference>
<dbReference type="PROSITE" id="PS50102">
    <property type="entry name" value="RRM"/>
    <property type="match status" value="2"/>
</dbReference>
<evidence type="ECO:0000256" key="5">
    <source>
        <dbReference type="SAM" id="MobiDB-lite"/>
    </source>
</evidence>
<dbReference type="InterPro" id="IPR012975">
    <property type="entry name" value="NOPS"/>
</dbReference>
<dbReference type="Pfam" id="PF00076">
    <property type="entry name" value="RRM_1"/>
    <property type="match status" value="2"/>
</dbReference>
<dbReference type="EMBL" id="CAXKWB010082429">
    <property type="protein sequence ID" value="CAL4207004.1"/>
    <property type="molecule type" value="Genomic_DNA"/>
</dbReference>
<keyword evidence="1" id="KW-0677">Repeat</keyword>
<evidence type="ECO:0000256" key="3">
    <source>
        <dbReference type="PROSITE-ProRule" id="PRU00176"/>
    </source>
</evidence>
<evidence type="ECO:0000313" key="8">
    <source>
        <dbReference type="Proteomes" id="UP001497623"/>
    </source>
</evidence>
<feature type="compositionally biased region" description="Gly residues" evidence="5">
    <location>
        <begin position="441"/>
        <end position="461"/>
    </location>
</feature>
<organism evidence="7 8">
    <name type="scientific">Meganyctiphanes norvegica</name>
    <name type="common">Northern krill</name>
    <name type="synonym">Thysanopoda norvegica</name>
    <dbReference type="NCBI Taxonomy" id="48144"/>
    <lineage>
        <taxon>Eukaryota</taxon>
        <taxon>Metazoa</taxon>
        <taxon>Ecdysozoa</taxon>
        <taxon>Arthropoda</taxon>
        <taxon>Crustacea</taxon>
        <taxon>Multicrustacea</taxon>
        <taxon>Malacostraca</taxon>
        <taxon>Eumalacostraca</taxon>
        <taxon>Eucarida</taxon>
        <taxon>Euphausiacea</taxon>
        <taxon>Euphausiidae</taxon>
        <taxon>Meganyctiphanes</taxon>
    </lineage>
</organism>
<dbReference type="InterPro" id="IPR035979">
    <property type="entry name" value="RBD_domain_sf"/>
</dbReference>
<dbReference type="Proteomes" id="UP001497623">
    <property type="component" value="Unassembled WGS sequence"/>
</dbReference>
<dbReference type="AlphaFoldDB" id="A0AAV2SM74"/>
<sequence>MGKLLRDSRKLTGALDQQYMSSPNIHTGVPYSEVMYQFHLTYSTSINSPPTVYTTTERFKDRILEKLRQLGGPLVDLPPREEMERKFSNHCRLWIGNLPLDINEDDVKKLFEPYGDFDEVYFDKNKGFAFVRMDYKVNAEKARLELNMKEYHGRQLKIRFSSPGTALKIRNLSSWVTNELLEISFGVFGEIEKAMVYTDERGRSTGEGIVEYCKKPHAMLALRRCQEGCFILNSSPRPVIVEQMAVVDENEGLSEVNIYKRNPEYIKERQEGPRFANSGSFEFEYGMKWKSLYELFDKKKEALEKELQDEKLKLEEQMEFAKYEHETEMLRDQLHQRELLNERNRTDFEIRQREWDEHRRVEDERSRQEEEELTLKYRQQEEELRRRQEENRLFMQERAEAMKSENCQDNYVSGGYQSSEGRWQQQQSQRRSDGYSQGGSSWRGGGGSSWLGGSSGGGENWGRGVSSAGGLSPGHYDVAYDHDRNSQWQTQDRMGYNRGPSSSTGQGASNSISGVSNDNEQFSRKDF</sequence>
<dbReference type="Gene3D" id="6.10.250.1170">
    <property type="match status" value="1"/>
</dbReference>
<evidence type="ECO:0000313" key="7">
    <source>
        <dbReference type="EMBL" id="CAL4207004.1"/>
    </source>
</evidence>
<accession>A0AAV2SM74</accession>
<feature type="non-terminal residue" evidence="7">
    <location>
        <position position="527"/>
    </location>
</feature>
<evidence type="ECO:0000256" key="1">
    <source>
        <dbReference type="ARBA" id="ARBA00022737"/>
    </source>
</evidence>
<dbReference type="FunFam" id="3.30.70.330:FF:000043">
    <property type="entry name" value="paraspeckle component 1 isoform X1"/>
    <property type="match status" value="1"/>
</dbReference>
<evidence type="ECO:0000256" key="2">
    <source>
        <dbReference type="ARBA" id="ARBA00022884"/>
    </source>
</evidence>
<dbReference type="InterPro" id="IPR000504">
    <property type="entry name" value="RRM_dom"/>
</dbReference>
<dbReference type="GO" id="GO:0003723">
    <property type="term" value="F:RNA binding"/>
    <property type="evidence" value="ECO:0007669"/>
    <property type="project" value="UniProtKB-UniRule"/>
</dbReference>
<comment type="caution">
    <text evidence="7">The sequence shown here is derived from an EMBL/GenBank/DDBJ whole genome shotgun (WGS) entry which is preliminary data.</text>
</comment>
<dbReference type="InterPro" id="IPR012677">
    <property type="entry name" value="Nucleotide-bd_a/b_plait_sf"/>
</dbReference>
<feature type="coiled-coil region" evidence="4">
    <location>
        <begin position="293"/>
        <end position="324"/>
    </location>
</feature>
<dbReference type="SUPFAM" id="SSF54928">
    <property type="entry name" value="RNA-binding domain, RBD"/>
    <property type="match status" value="1"/>
</dbReference>
<reference evidence="7 8" key="1">
    <citation type="submission" date="2024-05" db="EMBL/GenBank/DDBJ databases">
        <authorList>
            <person name="Wallberg A."/>
        </authorList>
    </citation>
    <scope>NUCLEOTIDE SEQUENCE [LARGE SCALE GENOMIC DNA]</scope>
</reference>